<protein>
    <submittedName>
        <fullName evidence="2">OsmC family protein</fullName>
    </submittedName>
</protein>
<dbReference type="SUPFAM" id="SSF82784">
    <property type="entry name" value="OsmC-like"/>
    <property type="match status" value="1"/>
</dbReference>
<organism evidence="2 3">
    <name type="scientific">Hyphomonas oceanitis SCH89</name>
    <dbReference type="NCBI Taxonomy" id="1280953"/>
    <lineage>
        <taxon>Bacteria</taxon>
        <taxon>Pseudomonadati</taxon>
        <taxon>Pseudomonadota</taxon>
        <taxon>Alphaproteobacteria</taxon>
        <taxon>Hyphomonadales</taxon>
        <taxon>Hyphomonadaceae</taxon>
        <taxon>Hyphomonas</taxon>
    </lineage>
</organism>
<dbReference type="Proteomes" id="UP000024942">
    <property type="component" value="Unassembled WGS sequence"/>
</dbReference>
<dbReference type="Gene3D" id="3.40.50.1820">
    <property type="entry name" value="alpha/beta hydrolase"/>
    <property type="match status" value="1"/>
</dbReference>
<gene>
    <name evidence="2" type="ORF">HOC_07982</name>
</gene>
<evidence type="ECO:0000313" key="3">
    <source>
        <dbReference type="Proteomes" id="UP000024942"/>
    </source>
</evidence>
<dbReference type="PANTHER" id="PTHR39624">
    <property type="entry name" value="PROTEIN INVOLVED IN RIMO-MEDIATED BETA-METHYLTHIOLATION OF RIBOSOMAL PROTEIN S12 YCAO"/>
    <property type="match status" value="1"/>
</dbReference>
<dbReference type="Pfam" id="PF02566">
    <property type="entry name" value="OsmC"/>
    <property type="match status" value="1"/>
</dbReference>
<feature type="domain" description="Serine aminopeptidase S33" evidence="1">
    <location>
        <begin position="28"/>
        <end position="133"/>
    </location>
</feature>
<dbReference type="SUPFAM" id="SSF53474">
    <property type="entry name" value="alpha/beta-Hydrolases"/>
    <property type="match status" value="1"/>
</dbReference>
<dbReference type="OrthoDB" id="9789573at2"/>
<dbReference type="EMBL" id="ARYL01000010">
    <property type="protein sequence ID" value="KDA02868.1"/>
    <property type="molecule type" value="Genomic_DNA"/>
</dbReference>
<sequence length="411" mass="44454">MGQSYRVEFPGYDGSMLAARLDEPVFEPRAWALFAHCFTCSKDIYAAREITAALVEQGIGVLRFDFTGLGHSEGDFSNTNFSSNVQDLVAAAGWLEKRHGGPQLLIGHSLGGAAVVVATHEIPQVKAVATIGAPSDAAHVIHSIRTYVEEIETEGEAEVELDGRPFRLKRQFLEDVRGAKVTGAAAALKRPLLVLHAPLDETVGIENATGLFVAARHPKSFISLDKADHLLTSQADARRAGTMIAAWAEPYIYEAGVAMPAQETGGTRDVFVRETGRGKYENAIVIGDFVGIADEPVDVGGGGKGADPYEYLAAGLGACTSMTLRMYAERKGWPLDRVSVSITRTRDYPDDCEHCEEGRKIDVFHRAITIEGALDADQRARMMDIADKCPVHQTLEAGARVQTVENPMKST</sequence>
<evidence type="ECO:0000313" key="2">
    <source>
        <dbReference type="EMBL" id="KDA02868.1"/>
    </source>
</evidence>
<dbReference type="eggNOG" id="COG1073">
    <property type="taxonomic scope" value="Bacteria"/>
</dbReference>
<dbReference type="Gene3D" id="3.30.300.20">
    <property type="match status" value="1"/>
</dbReference>
<dbReference type="InterPro" id="IPR029058">
    <property type="entry name" value="AB_hydrolase_fold"/>
</dbReference>
<dbReference type="PANTHER" id="PTHR39624:SF2">
    <property type="entry name" value="OSMC-LIKE PROTEIN"/>
    <property type="match status" value="1"/>
</dbReference>
<dbReference type="InterPro" id="IPR015946">
    <property type="entry name" value="KH_dom-like_a/b"/>
</dbReference>
<dbReference type="RefSeq" id="WP_035537315.1">
    <property type="nucleotide sequence ID" value="NZ_ARYL01000010.1"/>
</dbReference>
<dbReference type="eggNOG" id="COG1765">
    <property type="taxonomic scope" value="Bacteria"/>
</dbReference>
<keyword evidence="3" id="KW-1185">Reference proteome</keyword>
<name>A0A059G8U9_9PROT</name>
<proteinExistence type="predicted"/>
<dbReference type="PATRIC" id="fig|1280953.3.peg.1611"/>
<comment type="caution">
    <text evidence="2">The sequence shown here is derived from an EMBL/GenBank/DDBJ whole genome shotgun (WGS) entry which is preliminary data.</text>
</comment>
<evidence type="ECO:0000259" key="1">
    <source>
        <dbReference type="Pfam" id="PF12146"/>
    </source>
</evidence>
<accession>A0A059G8U9</accession>
<dbReference type="AlphaFoldDB" id="A0A059G8U9"/>
<dbReference type="STRING" id="1280953.HOC_07982"/>
<dbReference type="InterPro" id="IPR003718">
    <property type="entry name" value="OsmC/Ohr_fam"/>
</dbReference>
<dbReference type="Pfam" id="PF12146">
    <property type="entry name" value="Hydrolase_4"/>
    <property type="match status" value="1"/>
</dbReference>
<dbReference type="InterPro" id="IPR022742">
    <property type="entry name" value="Hydrolase_4"/>
</dbReference>
<reference evidence="2 3" key="1">
    <citation type="journal article" date="2014" name="Antonie Van Leeuwenhoek">
        <title>Hyphomonas beringensis sp. nov. and Hyphomonas chukchiensis sp. nov., isolated from surface seawater of the Bering Sea and Chukchi Sea.</title>
        <authorList>
            <person name="Li C."/>
            <person name="Lai Q."/>
            <person name="Li G."/>
            <person name="Dong C."/>
            <person name="Wang J."/>
            <person name="Liao Y."/>
            <person name="Shao Z."/>
        </authorList>
    </citation>
    <scope>NUCLEOTIDE SEQUENCE [LARGE SCALE GENOMIC DNA]</scope>
    <source>
        <strain evidence="2 3">SCH89</strain>
    </source>
</reference>
<dbReference type="InterPro" id="IPR036102">
    <property type="entry name" value="OsmC/Ohrsf"/>
</dbReference>